<evidence type="ECO:0000313" key="7">
    <source>
        <dbReference type="EMBL" id="MCQ5121604.1"/>
    </source>
</evidence>
<feature type="modified residue" description="4-aspartylphosphate" evidence="4">
    <location>
        <position position="55"/>
    </location>
</feature>
<feature type="domain" description="Response regulatory" evidence="6">
    <location>
        <begin position="3"/>
        <end position="120"/>
    </location>
</feature>
<proteinExistence type="predicted"/>
<evidence type="ECO:0000259" key="5">
    <source>
        <dbReference type="PROSITE" id="PS01124"/>
    </source>
</evidence>
<evidence type="ECO:0000313" key="8">
    <source>
        <dbReference type="Proteomes" id="UP001524435"/>
    </source>
</evidence>
<dbReference type="InterPro" id="IPR018060">
    <property type="entry name" value="HTH_AraC"/>
</dbReference>
<feature type="domain" description="HTH araC/xylS-type" evidence="5">
    <location>
        <begin position="422"/>
        <end position="520"/>
    </location>
</feature>
<dbReference type="InterPro" id="IPR001789">
    <property type="entry name" value="Sig_transdc_resp-reg_receiver"/>
</dbReference>
<dbReference type="SMART" id="SM00448">
    <property type="entry name" value="REC"/>
    <property type="match status" value="1"/>
</dbReference>
<reference evidence="7 8" key="1">
    <citation type="submission" date="2022-06" db="EMBL/GenBank/DDBJ databases">
        <title>Isolation of gut microbiota from human fecal samples.</title>
        <authorList>
            <person name="Pamer E.G."/>
            <person name="Barat B."/>
            <person name="Waligurski E."/>
            <person name="Medina S."/>
            <person name="Paddock L."/>
            <person name="Mostad J."/>
        </authorList>
    </citation>
    <scope>NUCLEOTIDE SEQUENCE [LARGE SCALE GENOMIC DNA]</scope>
    <source>
        <strain evidence="7 8">DFI.6.1</strain>
    </source>
</reference>
<dbReference type="PROSITE" id="PS50110">
    <property type="entry name" value="RESPONSE_REGULATORY"/>
    <property type="match status" value="1"/>
</dbReference>
<comment type="caution">
    <text evidence="7">The sequence shown here is derived from an EMBL/GenBank/DDBJ whole genome shotgun (WGS) entry which is preliminary data.</text>
</comment>
<evidence type="ECO:0000259" key="6">
    <source>
        <dbReference type="PROSITE" id="PS50110"/>
    </source>
</evidence>
<name>A0ABT1SK68_9FIRM</name>
<dbReference type="InterPro" id="IPR009057">
    <property type="entry name" value="Homeodomain-like_sf"/>
</dbReference>
<protein>
    <submittedName>
        <fullName evidence="7">Helix-turn-helix domain-containing protein</fullName>
    </submittedName>
</protein>
<dbReference type="EMBL" id="JANGCH010000005">
    <property type="protein sequence ID" value="MCQ5121604.1"/>
    <property type="molecule type" value="Genomic_DNA"/>
</dbReference>
<keyword evidence="3" id="KW-0804">Transcription</keyword>
<gene>
    <name evidence="7" type="ORF">NE663_04935</name>
</gene>
<dbReference type="Gene3D" id="3.40.50.2300">
    <property type="match status" value="1"/>
</dbReference>
<keyword evidence="4" id="KW-0597">Phosphoprotein</keyword>
<evidence type="ECO:0000256" key="2">
    <source>
        <dbReference type="ARBA" id="ARBA00023125"/>
    </source>
</evidence>
<keyword evidence="8" id="KW-1185">Reference proteome</keyword>
<dbReference type="Proteomes" id="UP001524435">
    <property type="component" value="Unassembled WGS sequence"/>
</dbReference>
<dbReference type="RefSeq" id="WP_102268200.1">
    <property type="nucleotide sequence ID" value="NZ_CALVCM010000002.1"/>
</dbReference>
<dbReference type="PANTHER" id="PTHR43280:SF2">
    <property type="entry name" value="HTH-TYPE TRANSCRIPTIONAL REGULATOR EXSA"/>
    <property type="match status" value="1"/>
</dbReference>
<sequence length="525" mass="62711">MYKVMLIQENLDSCKELKQLIDWKELNCEVVSTVTNMADAVVNYRKLMPEIVITDIMTNDVDLTSMILDLRQHHRATQIIVISDQDDYHYVRNALKAGVFDYLLRKELNRELLRSTLKDAIHYFTSYRTQNIRAEGDSIERLRQYMILYRNQHEVNEEEVREVLRGSVFDEYRRDGYQLAYFRIDNIRLLYESRITSHKQLQERLRSVIVDALPADQQYLLLFISNHSGVLVFKGMQHLRVMNNCNLMIREVQEQMNIEMSVTVGKASHDLNMLFQAYQYLLERHEARFYLGEKVIVEDEEIPSFQDLDPMATNYHLDFMRAMRTRDYERAEVIIMEILDYMKKEFIYPKQVKNYFVFLFSNVEGDEMQKGLQNVFHLEAWLDLISNAETAQMLQKVVNNTIAYIRSWIKDTNNNRYRDDITHIIEYIDENYTVKLSLKTIAEAFSINESYLSRMFKNETGKNLIYFINEKKMRKAMELLEDPNMTIKKVANMVGINDQFYFNKVFKKFYHVSPSEYRKHQKQEI</sequence>
<evidence type="ECO:0000256" key="1">
    <source>
        <dbReference type="ARBA" id="ARBA00023015"/>
    </source>
</evidence>
<dbReference type="SMART" id="SM00342">
    <property type="entry name" value="HTH_ARAC"/>
    <property type="match status" value="1"/>
</dbReference>
<dbReference type="Gene3D" id="1.10.10.60">
    <property type="entry name" value="Homeodomain-like"/>
    <property type="match status" value="2"/>
</dbReference>
<dbReference type="Pfam" id="PF12833">
    <property type="entry name" value="HTH_18"/>
    <property type="match status" value="1"/>
</dbReference>
<dbReference type="InterPro" id="IPR011006">
    <property type="entry name" value="CheY-like_superfamily"/>
</dbReference>
<dbReference type="PANTHER" id="PTHR43280">
    <property type="entry name" value="ARAC-FAMILY TRANSCRIPTIONAL REGULATOR"/>
    <property type="match status" value="1"/>
</dbReference>
<keyword evidence="1" id="KW-0805">Transcription regulation</keyword>
<evidence type="ECO:0000256" key="4">
    <source>
        <dbReference type="PROSITE-ProRule" id="PRU00169"/>
    </source>
</evidence>
<dbReference type="Pfam" id="PF00072">
    <property type="entry name" value="Response_reg"/>
    <property type="match status" value="1"/>
</dbReference>
<evidence type="ECO:0000256" key="3">
    <source>
        <dbReference type="ARBA" id="ARBA00023163"/>
    </source>
</evidence>
<dbReference type="SUPFAM" id="SSF46689">
    <property type="entry name" value="Homeodomain-like"/>
    <property type="match status" value="2"/>
</dbReference>
<dbReference type="PROSITE" id="PS01124">
    <property type="entry name" value="HTH_ARAC_FAMILY_2"/>
    <property type="match status" value="1"/>
</dbReference>
<keyword evidence="2" id="KW-0238">DNA-binding</keyword>
<accession>A0ABT1SK68</accession>
<dbReference type="SUPFAM" id="SSF52172">
    <property type="entry name" value="CheY-like"/>
    <property type="match status" value="1"/>
</dbReference>
<organism evidence="7 8">
    <name type="scientific">Massilicoli timonensis</name>
    <dbReference type="NCBI Taxonomy" id="2015901"/>
    <lineage>
        <taxon>Bacteria</taxon>
        <taxon>Bacillati</taxon>
        <taxon>Bacillota</taxon>
        <taxon>Erysipelotrichia</taxon>
        <taxon>Erysipelotrichales</taxon>
        <taxon>Erysipelotrichaceae</taxon>
        <taxon>Massilicoli</taxon>
    </lineage>
</organism>